<dbReference type="HOGENOM" id="CLU_2053919_0_0_1"/>
<organism evidence="1 2">
    <name type="scientific">Theobroma cacao</name>
    <name type="common">Cacao</name>
    <name type="synonym">Cocoa</name>
    <dbReference type="NCBI Taxonomy" id="3641"/>
    <lineage>
        <taxon>Eukaryota</taxon>
        <taxon>Viridiplantae</taxon>
        <taxon>Streptophyta</taxon>
        <taxon>Embryophyta</taxon>
        <taxon>Tracheophyta</taxon>
        <taxon>Spermatophyta</taxon>
        <taxon>Magnoliopsida</taxon>
        <taxon>eudicotyledons</taxon>
        <taxon>Gunneridae</taxon>
        <taxon>Pentapetalae</taxon>
        <taxon>rosids</taxon>
        <taxon>malvids</taxon>
        <taxon>Malvales</taxon>
        <taxon>Malvaceae</taxon>
        <taxon>Byttnerioideae</taxon>
        <taxon>Theobroma</taxon>
    </lineage>
</organism>
<protein>
    <submittedName>
        <fullName evidence="1">Uncharacterized protein</fullName>
    </submittedName>
</protein>
<dbReference type="InParanoid" id="A0A061DWM9"/>
<gene>
    <name evidence="1" type="ORF">TCM_003997</name>
</gene>
<sequence length="120" mass="13923">MERNGWERSHLRKQEAKMLLFRVGLFIFGYAEVPMDGMICHHKRQLPITKKRPKNIRESHVGVPTHRLSWRDAIGSNLVMSRWTPQGKICNFLINYEDVEISRVGKGRGSGRIAMRVVIP</sequence>
<dbReference type="EMBL" id="CM001879">
    <property type="protein sequence ID" value="EOX94423.1"/>
    <property type="molecule type" value="Genomic_DNA"/>
</dbReference>
<name>A0A061DWM9_THECC</name>
<reference evidence="1 2" key="1">
    <citation type="journal article" date="2013" name="Genome Biol.">
        <title>The genome sequence of the most widely cultivated cacao type and its use to identify candidate genes regulating pod color.</title>
        <authorList>
            <person name="Motamayor J.C."/>
            <person name="Mockaitis K."/>
            <person name="Schmutz J."/>
            <person name="Haiminen N."/>
            <person name="Iii D.L."/>
            <person name="Cornejo O."/>
            <person name="Findley S.D."/>
            <person name="Zheng P."/>
            <person name="Utro F."/>
            <person name="Royaert S."/>
            <person name="Saski C."/>
            <person name="Jenkins J."/>
            <person name="Podicheti R."/>
            <person name="Zhao M."/>
            <person name="Scheffler B.E."/>
            <person name="Stack J.C."/>
            <person name="Feltus F.A."/>
            <person name="Mustiga G.M."/>
            <person name="Amores F."/>
            <person name="Phillips W."/>
            <person name="Marelli J.P."/>
            <person name="May G.D."/>
            <person name="Shapiro H."/>
            <person name="Ma J."/>
            <person name="Bustamante C.D."/>
            <person name="Schnell R.J."/>
            <person name="Main D."/>
            <person name="Gilbert D."/>
            <person name="Parida L."/>
            <person name="Kuhn D.N."/>
        </authorList>
    </citation>
    <scope>NUCLEOTIDE SEQUENCE [LARGE SCALE GENOMIC DNA]</scope>
    <source>
        <strain evidence="2">cv. Matina 1-6</strain>
    </source>
</reference>
<evidence type="ECO:0000313" key="1">
    <source>
        <dbReference type="EMBL" id="EOX94423.1"/>
    </source>
</evidence>
<keyword evidence="2" id="KW-1185">Reference proteome</keyword>
<dbReference type="AlphaFoldDB" id="A0A061DWM9"/>
<accession>A0A061DWM9</accession>
<proteinExistence type="predicted"/>
<dbReference type="Gramene" id="EOX94423">
    <property type="protein sequence ID" value="EOX94423"/>
    <property type="gene ID" value="TCM_003997"/>
</dbReference>
<evidence type="ECO:0000313" key="2">
    <source>
        <dbReference type="Proteomes" id="UP000026915"/>
    </source>
</evidence>
<dbReference type="Proteomes" id="UP000026915">
    <property type="component" value="Chromosome 1"/>
</dbReference>